<comment type="caution">
    <text evidence="1">The sequence shown here is derived from an EMBL/GenBank/DDBJ whole genome shotgun (WGS) entry which is preliminary data.</text>
</comment>
<dbReference type="RefSeq" id="WP_344015349.1">
    <property type="nucleotide sequence ID" value="NZ_BAAAIZ010000085.1"/>
</dbReference>
<dbReference type="EMBL" id="BAAAIZ010000085">
    <property type="protein sequence ID" value="GAA1431194.1"/>
    <property type="molecule type" value="Genomic_DNA"/>
</dbReference>
<keyword evidence="2" id="KW-1185">Reference proteome</keyword>
<dbReference type="Proteomes" id="UP001500973">
    <property type="component" value="Unassembled WGS sequence"/>
</dbReference>
<name>A0ABP4JWY4_9ACTN</name>
<organism evidence="1 2">
    <name type="scientific">Streptomyces thermospinosisporus</name>
    <dbReference type="NCBI Taxonomy" id="161482"/>
    <lineage>
        <taxon>Bacteria</taxon>
        <taxon>Bacillati</taxon>
        <taxon>Actinomycetota</taxon>
        <taxon>Actinomycetes</taxon>
        <taxon>Kitasatosporales</taxon>
        <taxon>Streptomycetaceae</taxon>
        <taxon>Streptomyces</taxon>
    </lineage>
</organism>
<accession>A0ABP4JWY4</accession>
<proteinExistence type="predicted"/>
<protein>
    <submittedName>
        <fullName evidence="1">Uncharacterized protein</fullName>
    </submittedName>
</protein>
<gene>
    <name evidence="1" type="ORF">GCM10009601_49800</name>
</gene>
<sequence length="48" mass="5202">MGYEPVYDYAKDQLGVQAGFAGAELVEGNWYCPSIARGAKGRHQGPDQ</sequence>
<evidence type="ECO:0000313" key="2">
    <source>
        <dbReference type="Proteomes" id="UP001500973"/>
    </source>
</evidence>
<evidence type="ECO:0000313" key="1">
    <source>
        <dbReference type="EMBL" id="GAA1431194.1"/>
    </source>
</evidence>
<reference evidence="2" key="1">
    <citation type="journal article" date="2019" name="Int. J. Syst. Evol. Microbiol.">
        <title>The Global Catalogue of Microorganisms (GCM) 10K type strain sequencing project: providing services to taxonomists for standard genome sequencing and annotation.</title>
        <authorList>
            <consortium name="The Broad Institute Genomics Platform"/>
            <consortium name="The Broad Institute Genome Sequencing Center for Infectious Disease"/>
            <person name="Wu L."/>
            <person name="Ma J."/>
        </authorList>
    </citation>
    <scope>NUCLEOTIDE SEQUENCE [LARGE SCALE GENOMIC DNA]</scope>
    <source>
        <strain evidence="2">JCM 11756</strain>
    </source>
</reference>